<evidence type="ECO:0000313" key="1">
    <source>
        <dbReference type="EMBL" id="MED6241826.1"/>
    </source>
</evidence>
<reference evidence="1 2" key="1">
    <citation type="submission" date="2021-07" db="EMBL/GenBank/DDBJ databases">
        <authorList>
            <person name="Palmer J.M."/>
        </authorList>
    </citation>
    <scope>NUCLEOTIDE SEQUENCE [LARGE SCALE GENOMIC DNA]</scope>
    <source>
        <strain evidence="1 2">AT_MEX2019</strain>
        <tissue evidence="1">Muscle</tissue>
    </source>
</reference>
<protein>
    <submittedName>
        <fullName evidence="1">Uncharacterized protein</fullName>
    </submittedName>
</protein>
<dbReference type="EMBL" id="JAHUTI010030198">
    <property type="protein sequence ID" value="MED6241826.1"/>
    <property type="molecule type" value="Genomic_DNA"/>
</dbReference>
<sequence length="85" mass="9406">MDDYLRLITRGQNYLQAPCWTSSNHQNTRTATPDIGELVPVVLVMASRHKRAAAGAPSSYRVARGVGAYLHESMSERQGTPWTGF</sequence>
<name>A0ABU7AU92_9TELE</name>
<organism evidence="1 2">
    <name type="scientific">Ataeniobius toweri</name>
    <dbReference type="NCBI Taxonomy" id="208326"/>
    <lineage>
        <taxon>Eukaryota</taxon>
        <taxon>Metazoa</taxon>
        <taxon>Chordata</taxon>
        <taxon>Craniata</taxon>
        <taxon>Vertebrata</taxon>
        <taxon>Euteleostomi</taxon>
        <taxon>Actinopterygii</taxon>
        <taxon>Neopterygii</taxon>
        <taxon>Teleostei</taxon>
        <taxon>Neoteleostei</taxon>
        <taxon>Acanthomorphata</taxon>
        <taxon>Ovalentaria</taxon>
        <taxon>Atherinomorphae</taxon>
        <taxon>Cyprinodontiformes</taxon>
        <taxon>Goodeidae</taxon>
        <taxon>Ataeniobius</taxon>
    </lineage>
</organism>
<evidence type="ECO:0000313" key="2">
    <source>
        <dbReference type="Proteomes" id="UP001345963"/>
    </source>
</evidence>
<gene>
    <name evidence="1" type="ORF">ATANTOWER_027996</name>
</gene>
<dbReference type="Proteomes" id="UP001345963">
    <property type="component" value="Unassembled WGS sequence"/>
</dbReference>
<keyword evidence="2" id="KW-1185">Reference proteome</keyword>
<proteinExistence type="predicted"/>
<accession>A0ABU7AU92</accession>
<comment type="caution">
    <text evidence="1">The sequence shown here is derived from an EMBL/GenBank/DDBJ whole genome shotgun (WGS) entry which is preliminary data.</text>
</comment>